<dbReference type="PROSITE" id="PS00061">
    <property type="entry name" value="ADH_SHORT"/>
    <property type="match status" value="1"/>
</dbReference>
<dbReference type="RefSeq" id="WP_045463332.1">
    <property type="nucleotide sequence ID" value="NZ_BBLT01000004.1"/>
</dbReference>
<dbReference type="Gene3D" id="3.40.50.720">
    <property type="entry name" value="NAD(P)-binding Rossmann-like Domain"/>
    <property type="match status" value="1"/>
</dbReference>
<dbReference type="InterPro" id="IPR020904">
    <property type="entry name" value="Sc_DH/Rdtase_CS"/>
</dbReference>
<dbReference type="STRING" id="153721.MYP_2408"/>
<dbReference type="Pfam" id="PF13561">
    <property type="entry name" value="adh_short_C2"/>
    <property type="match status" value="1"/>
</dbReference>
<protein>
    <submittedName>
        <fullName evidence="2">Short-chain dehydrogenase/reductase SDR</fullName>
    </submittedName>
</protein>
<dbReference type="NCBIfam" id="NF009466">
    <property type="entry name" value="PRK12826.1-2"/>
    <property type="match status" value="1"/>
</dbReference>
<evidence type="ECO:0000313" key="2">
    <source>
        <dbReference type="EMBL" id="GAL85179.1"/>
    </source>
</evidence>
<evidence type="ECO:0000256" key="1">
    <source>
        <dbReference type="ARBA" id="ARBA00006484"/>
    </source>
</evidence>
<dbReference type="PRINTS" id="PR00080">
    <property type="entry name" value="SDRFAMILY"/>
</dbReference>
<dbReference type="InterPro" id="IPR002347">
    <property type="entry name" value="SDR_fam"/>
</dbReference>
<dbReference type="GO" id="GO:0016616">
    <property type="term" value="F:oxidoreductase activity, acting on the CH-OH group of donors, NAD or NADP as acceptor"/>
    <property type="evidence" value="ECO:0007669"/>
    <property type="project" value="TreeGrafter"/>
</dbReference>
<keyword evidence="3" id="KW-1185">Reference proteome</keyword>
<dbReference type="SUPFAM" id="SSF51735">
    <property type="entry name" value="NAD(P)-binding Rossmann-fold domains"/>
    <property type="match status" value="1"/>
</dbReference>
<dbReference type="OrthoDB" id="9788235at2"/>
<dbReference type="Proteomes" id="UP000030185">
    <property type="component" value="Unassembled WGS sequence"/>
</dbReference>
<proteinExistence type="inferred from homology"/>
<dbReference type="CDD" id="cd05358">
    <property type="entry name" value="GlcDH_SDR_c"/>
    <property type="match status" value="1"/>
</dbReference>
<comment type="caution">
    <text evidence="2">The sequence shown here is derived from an EMBL/GenBank/DDBJ whole genome shotgun (WGS) entry which is preliminary data.</text>
</comment>
<dbReference type="AlphaFoldDB" id="A0A098LFD9"/>
<comment type="similarity">
    <text evidence="1">Belongs to the short-chain dehydrogenases/reductases (SDR) family.</text>
</comment>
<dbReference type="PRINTS" id="PR00081">
    <property type="entry name" value="GDHRDH"/>
</dbReference>
<dbReference type="eggNOG" id="COG1028">
    <property type="taxonomic scope" value="Bacteria"/>
</dbReference>
<reference evidence="2 3" key="1">
    <citation type="submission" date="2014-09" db="EMBL/GenBank/DDBJ databases">
        <title>Sporocytophaga myxococcoides PG-01 genome sequencing.</title>
        <authorList>
            <person name="Liu L."/>
            <person name="Gao P.J."/>
            <person name="Chen G.J."/>
            <person name="Wang L.S."/>
        </authorList>
    </citation>
    <scope>NUCLEOTIDE SEQUENCE [LARGE SCALE GENOMIC DNA]</scope>
    <source>
        <strain evidence="2 3">PG-01</strain>
    </source>
</reference>
<name>A0A098LFD9_9BACT</name>
<dbReference type="NCBIfam" id="NF005559">
    <property type="entry name" value="PRK07231.1"/>
    <property type="match status" value="1"/>
</dbReference>
<evidence type="ECO:0000313" key="3">
    <source>
        <dbReference type="Proteomes" id="UP000030185"/>
    </source>
</evidence>
<dbReference type="PANTHER" id="PTHR42760">
    <property type="entry name" value="SHORT-CHAIN DEHYDROGENASES/REDUCTASES FAMILY MEMBER"/>
    <property type="match status" value="1"/>
</dbReference>
<organism evidence="2 3">
    <name type="scientific">Sporocytophaga myxococcoides</name>
    <dbReference type="NCBI Taxonomy" id="153721"/>
    <lineage>
        <taxon>Bacteria</taxon>
        <taxon>Pseudomonadati</taxon>
        <taxon>Bacteroidota</taxon>
        <taxon>Cytophagia</taxon>
        <taxon>Cytophagales</taxon>
        <taxon>Cytophagaceae</taxon>
        <taxon>Sporocytophaga</taxon>
    </lineage>
</organism>
<dbReference type="EMBL" id="BBLT01000004">
    <property type="protein sequence ID" value="GAL85179.1"/>
    <property type="molecule type" value="Genomic_DNA"/>
</dbReference>
<gene>
    <name evidence="2" type="ORF">MYP_2408</name>
</gene>
<dbReference type="FunFam" id="3.40.50.720:FF:000084">
    <property type="entry name" value="Short-chain dehydrogenase reductase"/>
    <property type="match status" value="1"/>
</dbReference>
<accession>A0A098LFD9</accession>
<dbReference type="PANTHER" id="PTHR42760:SF132">
    <property type="entry name" value="SHORT-CHAIN DEHYDROGENASE_REDUCTASE FAMILY PROTEIN"/>
    <property type="match status" value="1"/>
</dbReference>
<sequence>MKSQRLKGQSAIVTGSSSGIGMAVAIELASEGAKVAINYSSSEKDAYEVVKTIEKDGGEAIAIKADVSREGDVKDMFKKTIATFGTVDILVNNAGIQKDASITEMTLEEWKLVLDINLTGQFLCSREAIKEYRKRGFTQNSCALGKIICMSSVHEIIPWSGHVNYSSSKGGVSMFMKSMAQEVGRDKIRVNAIAPGAIKTRINKATWETKEAEQKVLELIPYNRLGNTKDVAKVAVWLASDDSDYVHGTTIFVDGGMALYPGFVDNG</sequence>
<dbReference type="InterPro" id="IPR036291">
    <property type="entry name" value="NAD(P)-bd_dom_sf"/>
</dbReference>